<dbReference type="EMBL" id="MN617843">
    <property type="protein sequence ID" value="QGH75345.1"/>
    <property type="molecule type" value="Genomic_DNA"/>
</dbReference>
<gene>
    <name evidence="1" type="primary">97</name>
    <name evidence="1" type="ORF">SEA_QUESADILLA_97</name>
</gene>
<dbReference type="KEGG" id="vg:60321261"/>
<evidence type="ECO:0000313" key="1">
    <source>
        <dbReference type="EMBL" id="QGH75345.1"/>
    </source>
</evidence>
<dbReference type="RefSeq" id="YP_009949853.1">
    <property type="nucleotide sequence ID" value="NC_051584.1"/>
</dbReference>
<evidence type="ECO:0000313" key="2">
    <source>
        <dbReference type="Proteomes" id="UP000370142"/>
    </source>
</evidence>
<name>A0A5Q2WFP6_9CAUD</name>
<accession>A0A5Q2WFP6</accession>
<proteinExistence type="predicted"/>
<organism evidence="1 2">
    <name type="scientific">Mycobacterium phage Quesadilla</name>
    <dbReference type="NCBI Taxonomy" id="2664226"/>
    <lineage>
        <taxon>Viruses</taxon>
        <taxon>Duplodnaviria</taxon>
        <taxon>Heunggongvirae</taxon>
        <taxon>Uroviricota</taxon>
        <taxon>Caudoviricetes</taxon>
        <taxon>Bclasvirinae</taxon>
        <taxon>Quesadillavirus</taxon>
        <taxon>Quesadillavirus quesadilla</taxon>
    </lineage>
</organism>
<reference evidence="1 2" key="1">
    <citation type="submission" date="2019-10" db="EMBL/GenBank/DDBJ databases">
        <authorList>
            <person name="Jorgensen H.J."/>
            <person name="Tolsma S."/>
            <person name="Caruso S.M."/>
            <person name="Garlena R.A."/>
            <person name="Russell D.A."/>
            <person name="Pope W.H."/>
            <person name="Jacobs-Se D."/>
            <person name="Hatfull G.F."/>
        </authorList>
    </citation>
    <scope>NUCLEOTIDE SEQUENCE [LARGE SCALE GENOMIC DNA]</scope>
</reference>
<dbReference type="GeneID" id="60321261"/>
<keyword evidence="2" id="KW-1185">Reference proteome</keyword>
<sequence>MIFTVAVQDEGTNALNCYGREYSAFMAGKLRDEFVSDVEGHKVRDCDLAEARAEMDLDGEFIEAAWYALDGDDDRPTLFAIVKTF</sequence>
<dbReference type="Proteomes" id="UP000370142">
    <property type="component" value="Segment"/>
</dbReference>
<protein>
    <submittedName>
        <fullName evidence="1">Uncharacterized protein</fullName>
    </submittedName>
</protein>